<gene>
    <name evidence="1" type="ORF">K040078D81_29840</name>
</gene>
<proteinExistence type="predicted"/>
<keyword evidence="2" id="KW-1185">Reference proteome</keyword>
<accession>A0ABQ0BBP2</accession>
<name>A0ABQ0BBP2_9FIRM</name>
<dbReference type="RefSeq" id="WP_156087458.1">
    <property type="nucleotide sequence ID" value="NZ_BAABYW010000001.1"/>
</dbReference>
<sequence>MIKIKISYQTPQELQAVIKLLHPVIKTCKVAKEQQGKYKRAYIVLVV</sequence>
<comment type="caution">
    <text evidence="1">The sequence shown here is derived from an EMBL/GenBank/DDBJ whole genome shotgun (WGS) entry which is preliminary data.</text>
</comment>
<evidence type="ECO:0008006" key="3">
    <source>
        <dbReference type="Google" id="ProtNLM"/>
    </source>
</evidence>
<dbReference type="EMBL" id="BAABYW010000001">
    <property type="protein sequence ID" value="GAA6408867.1"/>
    <property type="molecule type" value="Genomic_DNA"/>
</dbReference>
<protein>
    <recommendedName>
        <fullName evidence="3">Transposase</fullName>
    </recommendedName>
</protein>
<evidence type="ECO:0000313" key="2">
    <source>
        <dbReference type="Proteomes" id="UP001600943"/>
    </source>
</evidence>
<dbReference type="Proteomes" id="UP001600943">
    <property type="component" value="Unassembled WGS sequence"/>
</dbReference>
<evidence type="ECO:0000313" key="1">
    <source>
        <dbReference type="EMBL" id="GAA6408867.1"/>
    </source>
</evidence>
<reference evidence="1 2" key="1">
    <citation type="submission" date="2024-04" db="EMBL/GenBank/DDBJ databases">
        <title>Defined microbial consortia suppress multidrug-resistant proinflammatory Enterobacteriaceae via ecological control.</title>
        <authorList>
            <person name="Furuichi M."/>
            <person name="Kawaguchi T."/>
            <person name="Pust M."/>
            <person name="Yasuma K."/>
            <person name="Plichta D."/>
            <person name="Hasegawa N."/>
            <person name="Ohya T."/>
            <person name="Bhattarai S."/>
            <person name="Sasajima S."/>
            <person name="Aoto Y."/>
            <person name="Tuganbaev T."/>
            <person name="Yaginuma M."/>
            <person name="Ueda M."/>
            <person name="Okahashi N."/>
            <person name="Amafuji K."/>
            <person name="Kiridooshi Y."/>
            <person name="Sugita K."/>
            <person name="Strazar M."/>
            <person name="Skelly A."/>
            <person name="Suda W."/>
            <person name="Hattori M."/>
            <person name="Nakamoto N."/>
            <person name="Caballero S."/>
            <person name="Norman J."/>
            <person name="Olle B."/>
            <person name="Tanoue T."/>
            <person name="Arita M."/>
            <person name="Bucci V."/>
            <person name="Atarashi K."/>
            <person name="Xavier R."/>
            <person name="Honda K."/>
        </authorList>
    </citation>
    <scope>NUCLEOTIDE SEQUENCE [LARGE SCALE GENOMIC DNA]</scope>
    <source>
        <strain evidence="2">k04-0078-D8-1</strain>
    </source>
</reference>
<organism evidence="1 2">
    <name type="scientific">Blautia hominis</name>
    <dbReference type="NCBI Taxonomy" id="2025493"/>
    <lineage>
        <taxon>Bacteria</taxon>
        <taxon>Bacillati</taxon>
        <taxon>Bacillota</taxon>
        <taxon>Clostridia</taxon>
        <taxon>Lachnospirales</taxon>
        <taxon>Lachnospiraceae</taxon>
        <taxon>Blautia</taxon>
    </lineage>
</organism>